<dbReference type="AlphaFoldDB" id="A0A9X7NZQ3"/>
<dbReference type="Proteomes" id="UP000237911">
    <property type="component" value="Unassembled WGS sequence"/>
</dbReference>
<dbReference type="EMBL" id="PUEV01000016">
    <property type="protein sequence ID" value="PQM53347.1"/>
    <property type="molecule type" value="Genomic_DNA"/>
</dbReference>
<organism evidence="1 2">
    <name type="scientific">Mycolicibacter virginiensis</name>
    <dbReference type="NCBI Taxonomy" id="1795032"/>
    <lineage>
        <taxon>Bacteria</taxon>
        <taxon>Bacillati</taxon>
        <taxon>Actinomycetota</taxon>
        <taxon>Actinomycetes</taxon>
        <taxon>Mycobacteriales</taxon>
        <taxon>Mycobacteriaceae</taxon>
        <taxon>Mycolicibacter</taxon>
    </lineage>
</organism>
<protein>
    <submittedName>
        <fullName evidence="1">Uncharacterized protein</fullName>
    </submittedName>
</protein>
<name>A0A9X7NZQ3_9MYCO</name>
<sequence length="120" mass="13327">MSSTLAARGFAIEWVDSDLEYGESPAWAAFYRGPDCKLQLCWSSREGGLHFLLAPLDAPNKFGLDDGFKTWRYMLALSDVTDDLGPPPLAAGDDALWAWRKALFDTHFEAARAALSSRDR</sequence>
<keyword evidence="2" id="KW-1185">Reference proteome</keyword>
<evidence type="ECO:0000313" key="1">
    <source>
        <dbReference type="EMBL" id="PQM53347.1"/>
    </source>
</evidence>
<comment type="caution">
    <text evidence="1">The sequence shown here is derived from an EMBL/GenBank/DDBJ whole genome shotgun (WGS) entry which is preliminary data.</text>
</comment>
<reference evidence="1 2" key="1">
    <citation type="submission" date="2018-02" db="EMBL/GenBank/DDBJ databases">
        <title>Draft genome sequence of Mycobacterium virginiense isolated from mud of a swine farm in Japan.</title>
        <authorList>
            <person name="Ohya K."/>
        </authorList>
    </citation>
    <scope>NUCLEOTIDE SEQUENCE [LARGE SCALE GENOMIC DNA]</scope>
    <source>
        <strain evidence="1 2">GF75</strain>
    </source>
</reference>
<evidence type="ECO:0000313" key="2">
    <source>
        <dbReference type="Proteomes" id="UP000237911"/>
    </source>
</evidence>
<gene>
    <name evidence="1" type="ORF">C5U48_05010</name>
</gene>
<proteinExistence type="predicted"/>
<accession>A0A9X7NZQ3</accession>